<organism evidence="1 2">
    <name type="scientific">Cupriavidus taiwanensis</name>
    <dbReference type="NCBI Taxonomy" id="164546"/>
    <lineage>
        <taxon>Bacteria</taxon>
        <taxon>Pseudomonadati</taxon>
        <taxon>Pseudomonadota</taxon>
        <taxon>Betaproteobacteria</taxon>
        <taxon>Burkholderiales</taxon>
        <taxon>Burkholderiaceae</taxon>
        <taxon>Cupriavidus</taxon>
    </lineage>
</organism>
<protein>
    <submittedName>
        <fullName evidence="1">Uncharacterized protein</fullName>
    </submittedName>
</protein>
<sequence length="60" mass="6467">MVPCAFPTMKGITGHLPGTPARRQACRASAGPACSSFSRLFRCSRQWRAASVLHGRHARG</sequence>
<proteinExistence type="predicted"/>
<keyword evidence="1" id="KW-0614">Plasmid</keyword>
<dbReference type="AlphaFoldDB" id="A0A375D978"/>
<accession>A0A375D978</accession>
<dbReference type="Proteomes" id="UP000254259">
    <property type="component" value="Plasmid CBM2636_mp"/>
</dbReference>
<evidence type="ECO:0000313" key="2">
    <source>
        <dbReference type="Proteomes" id="UP000254259"/>
    </source>
</evidence>
<dbReference type="EMBL" id="LT984814">
    <property type="protein sequence ID" value="SPD67173.1"/>
    <property type="molecule type" value="Genomic_DNA"/>
</dbReference>
<name>A0A375D978_9BURK</name>
<reference evidence="1 2" key="1">
    <citation type="submission" date="2018-01" db="EMBL/GenBank/DDBJ databases">
        <authorList>
            <person name="Clerissi C."/>
        </authorList>
    </citation>
    <scope>NUCLEOTIDE SEQUENCE [LARGE SCALE GENOMIC DNA]</scope>
    <source>
        <strain evidence="1">Cupriavidus taiwanensis SWF 66322</strain>
        <plasmid evidence="2">cbm2636_mp</plasmid>
    </source>
</reference>
<evidence type="ECO:0000313" key="1">
    <source>
        <dbReference type="EMBL" id="SPD67173.1"/>
    </source>
</evidence>
<geneLocation type="plasmid" evidence="2">
    <name>cbm2636_mp</name>
</geneLocation>
<gene>
    <name evidence="1" type="ORF">CBM2636_MP20023</name>
</gene>